<reference evidence="1 2" key="1">
    <citation type="submission" date="2020-04" db="EMBL/GenBank/DDBJ databases">
        <title>Genome sequencing of novel species.</title>
        <authorList>
            <person name="Heo J."/>
            <person name="Kim S.-J."/>
            <person name="Kim J.-S."/>
            <person name="Hong S.-B."/>
            <person name="Kwon S.-W."/>
        </authorList>
    </citation>
    <scope>NUCLEOTIDE SEQUENCE [LARGE SCALE GENOMIC DNA]</scope>
    <source>
        <strain evidence="1 2">CJU-R4</strain>
    </source>
</reference>
<proteinExistence type="predicted"/>
<organism evidence="1 2">
    <name type="scientific">Spirosoma rhododendri</name>
    <dbReference type="NCBI Taxonomy" id="2728024"/>
    <lineage>
        <taxon>Bacteria</taxon>
        <taxon>Pseudomonadati</taxon>
        <taxon>Bacteroidota</taxon>
        <taxon>Cytophagia</taxon>
        <taxon>Cytophagales</taxon>
        <taxon>Cytophagaceae</taxon>
        <taxon>Spirosoma</taxon>
    </lineage>
</organism>
<sequence>MQQRIRLILILLSVQLPLLTTAQGLMDGFMKGDRKASLAVTYSQETYDTYYRGTTPFRDPNLGTVTTQAINLYGVYGLGYDLDLIVSAPYIRTEASAGYQPKQEGFQDVTAALRWEAFDYKFGNSRLSWLFALGYTMPIQNYVNDNILALGQGSKNIDGRTMLHYKSGGFFLTGQAGYIRRGPVTLDRIVNVYDPSQVNPNSGMKVNVPDVTEFIVRTGYATKRVYVDVWGQQQTPYAAGTDIGPGIPFPTNAIGFRRVGGTLFLRLVGRLGLNFGYSTTLEGQNIGKSTRLSGGIIIGN</sequence>
<evidence type="ECO:0000313" key="2">
    <source>
        <dbReference type="Proteomes" id="UP000501128"/>
    </source>
</evidence>
<dbReference type="KEGG" id="srho:HH216_08590"/>
<evidence type="ECO:0000313" key="1">
    <source>
        <dbReference type="EMBL" id="QJD78476.1"/>
    </source>
</evidence>
<dbReference type="EMBL" id="CP051677">
    <property type="protein sequence ID" value="QJD78476.1"/>
    <property type="molecule type" value="Genomic_DNA"/>
</dbReference>
<dbReference type="Proteomes" id="UP000501128">
    <property type="component" value="Chromosome"/>
</dbReference>
<protein>
    <submittedName>
        <fullName evidence="1">Uncharacterized protein</fullName>
    </submittedName>
</protein>
<dbReference type="RefSeq" id="WP_169550450.1">
    <property type="nucleotide sequence ID" value="NZ_CP051677.1"/>
</dbReference>
<keyword evidence="2" id="KW-1185">Reference proteome</keyword>
<gene>
    <name evidence="1" type="ORF">HH216_08590</name>
</gene>
<accession>A0A7L5DJA2</accession>
<dbReference type="AlphaFoldDB" id="A0A7L5DJA2"/>
<name>A0A7L5DJA2_9BACT</name>